<dbReference type="Pfam" id="PF00781">
    <property type="entry name" value="DAGK_cat"/>
    <property type="match status" value="3"/>
</dbReference>
<dbReference type="InterPro" id="IPR037607">
    <property type="entry name" value="DGK"/>
</dbReference>
<dbReference type="Gene3D" id="3.40.50.10330">
    <property type="entry name" value="Probable inorganic polyphosphate/atp-NAD kinase, domain 1"/>
    <property type="match status" value="3"/>
</dbReference>
<dbReference type="GO" id="GO:0016020">
    <property type="term" value="C:membrane"/>
    <property type="evidence" value="ECO:0007669"/>
    <property type="project" value="TreeGrafter"/>
</dbReference>
<sequence length="1165" mass="129416">MTSSLSPTIASSTSMMLNRVNIIYLFINPISGGTAASEYLTLGLQYMKFRKDKLIDDTDAIKHGINTDNIAIGVIPFGTANDFSRTLGWGSGPPRVIFGKHLYSFKNMIKEWCKAVIIPYDIWELEVKCTANGSIQQIKGSIKTPLKKDNSPEGEILRSIVKPICNYFSIGVESRVGLGFDKHRTKSKFLNKAVYVVEGTKKITFTKTPNIPSLIQCAKEADGNNDIIFTSKVNEDKAFKGKPVSIIMLNIPSIMGGCDLWSKCIIPFGTGNDFSRATGWGATAPSGFPGSRLDGLRKWLKHWLTAEVKKFDIWKIEVTLQEDGGVIYQLKDGKKVPITENDEQGNPTDRLVKCLSKPMCNYFSTGVESRLGLGFDRHRKKNPIANKLVYGVEGTKKMLFKKTPKIDDTIDRVMDISGTSTSSNEDVIFQTSSKNGDKFIEGNPVSLIAVNIPSFASGCNVWGMAKKLAIKGEDKGILQAKQDMGDGKIELVSYNSLMGMGMEQSHIVDIPSDRVYIFVNPRSGGRKAGDLLTIPNPYVYNNISVYRLNISNYNKDDKKLFKEFYKNISKTPSNMYTRILAAGGDGSVMGTVNRLREAGIDMNKITFGHIPYGTGNDFARVTGWGTTPPSLLGHDNEGINKLITKYINAKVDNFDLWKVTFTVDKKLGSFWNVVGGSDNMLAKIYYFLYKNCDVPEYNCIIIKHTTVGSGGGKWYYFIWFNNDVYVLVNGKSGGNKAAKLMDIAEEGEAYIHGYTEVYTIDIFKLNNNDTDSMAILNKLKNGIIGLDDDRCGRVIIAGGDGSVMWGVDLLMKADVDLSKIAFGVIPYGTGNDFSQSLGWGKTVKSGFPGKDNTGLNKFIEDWNTAVVKGYDLWDVNFELYEDGKFVVAGSNKEMMDDNSAVTTISKPMLNYFSLGVDAAIGKTFENMRTGSRIGNKMMYGMAGARRAIGSRIGTEQFLESVTDKDEELFHVGGSKDNKGKRKATEKMLTKNAAALICLNGLSYGGGRRIWDKSAGKKTAIVGYEDADSLMRAEQDFGDHKLELMMYPDILSLSVERQHLTYSIKPYHLSSIILNYHSSINYPQCQCINNNYKYCPARCRTMGRNTLRFFGTSFYHFGCTDVVQPLCHHQLFPLFYIAQIEEALEDGTVIVYWHNRFTTSSSCGIV</sequence>
<keyword evidence="9" id="KW-1185">Reference proteome</keyword>
<evidence type="ECO:0000313" key="8">
    <source>
        <dbReference type="EMBL" id="KAF4659055.1"/>
    </source>
</evidence>
<dbReference type="EC" id="2.7.1.107" evidence="6"/>
<keyword evidence="5 6" id="KW-0067">ATP-binding</keyword>
<organism evidence="8 9">
    <name type="scientific">Perkinsus chesapeaki</name>
    <name type="common">Clam parasite</name>
    <name type="synonym">Perkinsus andrewsi</name>
    <dbReference type="NCBI Taxonomy" id="330153"/>
    <lineage>
        <taxon>Eukaryota</taxon>
        <taxon>Sar</taxon>
        <taxon>Alveolata</taxon>
        <taxon>Perkinsozoa</taxon>
        <taxon>Perkinsea</taxon>
        <taxon>Perkinsida</taxon>
        <taxon>Perkinsidae</taxon>
        <taxon>Perkinsus</taxon>
    </lineage>
</organism>
<dbReference type="PANTHER" id="PTHR11255">
    <property type="entry name" value="DIACYLGLYCEROL KINASE"/>
    <property type="match status" value="1"/>
</dbReference>
<evidence type="ECO:0000256" key="3">
    <source>
        <dbReference type="ARBA" id="ARBA00022741"/>
    </source>
</evidence>
<evidence type="ECO:0000256" key="4">
    <source>
        <dbReference type="ARBA" id="ARBA00022777"/>
    </source>
</evidence>
<dbReference type="Proteomes" id="UP000591131">
    <property type="component" value="Unassembled WGS sequence"/>
</dbReference>
<feature type="domain" description="DAGKc" evidence="7">
    <location>
        <begin position="719"/>
        <end position="879"/>
    </location>
</feature>
<evidence type="ECO:0000256" key="1">
    <source>
        <dbReference type="ARBA" id="ARBA00009280"/>
    </source>
</evidence>
<dbReference type="SMART" id="SM00046">
    <property type="entry name" value="DAGKc"/>
    <property type="match status" value="2"/>
</dbReference>
<keyword evidence="4 6" id="KW-0418">Kinase</keyword>
<dbReference type="GO" id="GO:0004143">
    <property type="term" value="F:ATP-dependent diacylglycerol kinase activity"/>
    <property type="evidence" value="ECO:0007669"/>
    <property type="project" value="UniProtKB-EC"/>
</dbReference>
<dbReference type="SMART" id="SM00045">
    <property type="entry name" value="DAGKa"/>
    <property type="match status" value="1"/>
</dbReference>
<dbReference type="EMBL" id="JAAPAO010000468">
    <property type="protein sequence ID" value="KAF4659055.1"/>
    <property type="molecule type" value="Genomic_DNA"/>
</dbReference>
<name>A0A7J6LIG2_PERCH</name>
<dbReference type="OrthoDB" id="242257at2759"/>
<keyword evidence="3 6" id="KW-0547">Nucleotide-binding</keyword>
<proteinExistence type="inferred from homology"/>
<dbReference type="GO" id="GO:0005524">
    <property type="term" value="F:ATP binding"/>
    <property type="evidence" value="ECO:0007669"/>
    <property type="project" value="UniProtKB-KW"/>
</dbReference>
<dbReference type="GO" id="GO:0007200">
    <property type="term" value="P:phospholipase C-activating G protein-coupled receptor signaling pathway"/>
    <property type="evidence" value="ECO:0007669"/>
    <property type="project" value="InterPro"/>
</dbReference>
<evidence type="ECO:0000313" key="9">
    <source>
        <dbReference type="Proteomes" id="UP000591131"/>
    </source>
</evidence>
<feature type="domain" description="DAGKc" evidence="7">
    <location>
        <begin position="66"/>
        <end position="129"/>
    </location>
</feature>
<evidence type="ECO:0000256" key="2">
    <source>
        <dbReference type="ARBA" id="ARBA00022679"/>
    </source>
</evidence>
<dbReference type="InterPro" id="IPR017438">
    <property type="entry name" value="ATP-NAD_kinase_N"/>
</dbReference>
<dbReference type="InterPro" id="IPR001206">
    <property type="entry name" value="Diacylglycerol_kinase_cat_dom"/>
</dbReference>
<dbReference type="SUPFAM" id="SSF111331">
    <property type="entry name" value="NAD kinase/diacylglycerol kinase-like"/>
    <property type="match status" value="4"/>
</dbReference>
<evidence type="ECO:0000259" key="7">
    <source>
        <dbReference type="PROSITE" id="PS50146"/>
    </source>
</evidence>
<feature type="domain" description="DAGKc" evidence="7">
    <location>
        <begin position="510"/>
        <end position="665"/>
    </location>
</feature>
<comment type="catalytic activity">
    <reaction evidence="6">
        <text>a 1,2-diacyl-sn-glycerol + ATP = a 1,2-diacyl-sn-glycero-3-phosphate + ADP + H(+)</text>
        <dbReference type="Rhea" id="RHEA:10272"/>
        <dbReference type="ChEBI" id="CHEBI:15378"/>
        <dbReference type="ChEBI" id="CHEBI:17815"/>
        <dbReference type="ChEBI" id="CHEBI:30616"/>
        <dbReference type="ChEBI" id="CHEBI:58608"/>
        <dbReference type="ChEBI" id="CHEBI:456216"/>
        <dbReference type="EC" id="2.7.1.107"/>
    </reaction>
</comment>
<evidence type="ECO:0000256" key="6">
    <source>
        <dbReference type="RuleBase" id="RU361128"/>
    </source>
</evidence>
<keyword evidence="2 6" id="KW-0808">Transferase</keyword>
<dbReference type="PANTHER" id="PTHR11255:SF121">
    <property type="entry name" value="DIACYLGLYCEROL KINASE (ATP)"/>
    <property type="match status" value="1"/>
</dbReference>
<dbReference type="PROSITE" id="PS50146">
    <property type="entry name" value="DAGK"/>
    <property type="match status" value="4"/>
</dbReference>
<dbReference type="InterPro" id="IPR016064">
    <property type="entry name" value="NAD/diacylglycerol_kinase_sf"/>
</dbReference>
<dbReference type="AlphaFoldDB" id="A0A7J6LIG2"/>
<dbReference type="Pfam" id="PF00609">
    <property type="entry name" value="DAGK_acc"/>
    <property type="match status" value="3"/>
</dbReference>
<feature type="domain" description="DAGKc" evidence="7">
    <location>
        <begin position="264"/>
        <end position="320"/>
    </location>
</feature>
<comment type="similarity">
    <text evidence="1 6">Belongs to the eukaryotic diacylglycerol kinase family.</text>
</comment>
<protein>
    <recommendedName>
        <fullName evidence="6">Diacylglycerol kinase</fullName>
        <shortName evidence="6">DAG kinase</shortName>
        <ecNumber evidence="6">2.7.1.107</ecNumber>
    </recommendedName>
</protein>
<reference evidence="8 9" key="1">
    <citation type="submission" date="2020-04" db="EMBL/GenBank/DDBJ databases">
        <title>Perkinsus chesapeaki whole genome sequence.</title>
        <authorList>
            <person name="Bogema D.R."/>
        </authorList>
    </citation>
    <scope>NUCLEOTIDE SEQUENCE [LARGE SCALE GENOMIC DNA]</scope>
    <source>
        <strain evidence="8">ATCC PRA-425</strain>
    </source>
</reference>
<evidence type="ECO:0000256" key="5">
    <source>
        <dbReference type="ARBA" id="ARBA00022840"/>
    </source>
</evidence>
<accession>A0A7J6LIG2</accession>
<gene>
    <name evidence="8" type="ORF">FOL47_007732</name>
</gene>
<comment type="caution">
    <text evidence="8">The sequence shown here is derived from an EMBL/GenBank/DDBJ whole genome shotgun (WGS) entry which is preliminary data.</text>
</comment>
<dbReference type="InterPro" id="IPR000756">
    <property type="entry name" value="Diacylglycerol_kin_accessory"/>
</dbReference>